<organism evidence="1 2">
    <name type="scientific">Tunturiibacter gelidiferens</name>
    <dbReference type="NCBI Taxonomy" id="3069689"/>
    <lineage>
        <taxon>Bacteria</taxon>
        <taxon>Pseudomonadati</taxon>
        <taxon>Acidobacteriota</taxon>
        <taxon>Terriglobia</taxon>
        <taxon>Terriglobales</taxon>
        <taxon>Acidobacteriaceae</taxon>
        <taxon>Tunturiibacter</taxon>
    </lineage>
</organism>
<gene>
    <name evidence="1" type="ORF">HDF13_000211</name>
</gene>
<evidence type="ECO:0000313" key="2">
    <source>
        <dbReference type="Proteomes" id="UP000569005"/>
    </source>
</evidence>
<comment type="caution">
    <text evidence="1">The sequence shown here is derived from an EMBL/GenBank/DDBJ whole genome shotgun (WGS) entry which is preliminary data.</text>
</comment>
<evidence type="ECO:0000313" key="1">
    <source>
        <dbReference type="EMBL" id="MBB5337878.1"/>
    </source>
</evidence>
<dbReference type="EMBL" id="JACHEA010000001">
    <property type="protein sequence ID" value="MBB5337878.1"/>
    <property type="molecule type" value="Genomic_DNA"/>
</dbReference>
<protein>
    <submittedName>
        <fullName evidence="1">Uncharacterized protein</fullName>
    </submittedName>
</protein>
<sequence>MQCRLLKVSRKVGTVAMVSARALVDLNPVLSSFEKKGIRAKLNGPPSPRNFKFALKITALLRSEVVSLASRRLVLMSGIVED</sequence>
<keyword evidence="2" id="KW-1185">Reference proteome</keyword>
<name>A0ACC5NU15_9BACT</name>
<proteinExistence type="predicted"/>
<reference evidence="1" key="1">
    <citation type="submission" date="2020-08" db="EMBL/GenBank/DDBJ databases">
        <title>Genomic Encyclopedia of Type Strains, Phase IV (KMG-V): Genome sequencing to study the core and pangenomes of soil and plant-associated prokaryotes.</title>
        <authorList>
            <person name="Whitman W."/>
        </authorList>
    </citation>
    <scope>NUCLEOTIDE SEQUENCE</scope>
    <source>
        <strain evidence="1">M8UP15</strain>
    </source>
</reference>
<accession>A0ACC5NU15</accession>
<dbReference type="Proteomes" id="UP000569005">
    <property type="component" value="Unassembled WGS sequence"/>
</dbReference>